<evidence type="ECO:0008006" key="2">
    <source>
        <dbReference type="Google" id="ProtNLM"/>
    </source>
</evidence>
<dbReference type="SUPFAM" id="SSF56112">
    <property type="entry name" value="Protein kinase-like (PK-like)"/>
    <property type="match status" value="1"/>
</dbReference>
<reference evidence="1" key="1">
    <citation type="submission" date="2015-06" db="UniProtKB">
        <authorList>
            <consortium name="EnsemblPlants"/>
        </authorList>
    </citation>
    <scope>IDENTIFICATION</scope>
</reference>
<accession>M8BQM4</accession>
<dbReference type="EnsemblPlants" id="EMT05247">
    <property type="protein sequence ID" value="EMT05247"/>
    <property type="gene ID" value="F775_07015"/>
</dbReference>
<organism evidence="1">
    <name type="scientific">Aegilops tauschii</name>
    <name type="common">Tausch's goatgrass</name>
    <name type="synonym">Aegilops squarrosa</name>
    <dbReference type="NCBI Taxonomy" id="37682"/>
    <lineage>
        <taxon>Eukaryota</taxon>
        <taxon>Viridiplantae</taxon>
        <taxon>Streptophyta</taxon>
        <taxon>Embryophyta</taxon>
        <taxon>Tracheophyta</taxon>
        <taxon>Spermatophyta</taxon>
        <taxon>Magnoliopsida</taxon>
        <taxon>Liliopsida</taxon>
        <taxon>Poales</taxon>
        <taxon>Poaceae</taxon>
        <taxon>BOP clade</taxon>
        <taxon>Pooideae</taxon>
        <taxon>Triticodae</taxon>
        <taxon>Triticeae</taxon>
        <taxon>Triticinae</taxon>
        <taxon>Aegilops</taxon>
    </lineage>
</organism>
<protein>
    <recommendedName>
        <fullName evidence="2">Protein kinase domain-containing protein</fullName>
    </recommendedName>
</protein>
<evidence type="ECO:0000313" key="1">
    <source>
        <dbReference type="EnsemblPlants" id="EMT05247"/>
    </source>
</evidence>
<dbReference type="InterPro" id="IPR011009">
    <property type="entry name" value="Kinase-like_dom_sf"/>
</dbReference>
<proteinExistence type="predicted"/>
<dbReference type="AlphaFoldDB" id="M8BQM4"/>
<sequence length="63" mass="7134">MRTVMEVCLGCLAKEPTQRPSVEDVLWNLQFAAQAHKNALPSIIMDSWLKARIQVYSSSSWTP</sequence>
<name>M8BQM4_AEGTA</name>